<dbReference type="eggNOG" id="COG0521">
    <property type="taxonomic scope" value="Bacteria"/>
</dbReference>
<dbReference type="InterPro" id="IPR051920">
    <property type="entry name" value="MPT_Adenylyltrnsfr/MoaC-Rel"/>
</dbReference>
<protein>
    <submittedName>
        <fullName evidence="4">Putative molybdopterin biosynthesis protein MoaB2</fullName>
    </submittedName>
</protein>
<comment type="pathway">
    <text evidence="1">Cofactor biosynthesis; molybdopterin biosynthesis.</text>
</comment>
<dbReference type="Gene3D" id="3.40.980.10">
    <property type="entry name" value="MoaB/Mog-like domain"/>
    <property type="match status" value="1"/>
</dbReference>
<proteinExistence type="predicted"/>
<evidence type="ECO:0000256" key="1">
    <source>
        <dbReference type="ARBA" id="ARBA00005046"/>
    </source>
</evidence>
<name>Q8FR16_COREF</name>
<dbReference type="InterPro" id="IPR001453">
    <property type="entry name" value="MoaB/Mog_dom"/>
</dbReference>
<dbReference type="Proteomes" id="UP000001409">
    <property type="component" value="Chromosome"/>
</dbReference>
<accession>Q8FR16</accession>
<evidence type="ECO:0000313" key="5">
    <source>
        <dbReference type="Proteomes" id="UP000001409"/>
    </source>
</evidence>
<evidence type="ECO:0000256" key="2">
    <source>
        <dbReference type="ARBA" id="ARBA00023150"/>
    </source>
</evidence>
<organism evidence="4 5">
    <name type="scientific">Corynebacterium efficiens (strain DSM 44549 / YS-314 / AJ 12310 / JCM 11189 / NBRC 100395)</name>
    <dbReference type="NCBI Taxonomy" id="196164"/>
    <lineage>
        <taxon>Bacteria</taxon>
        <taxon>Bacillati</taxon>
        <taxon>Actinomycetota</taxon>
        <taxon>Actinomycetes</taxon>
        <taxon>Mycobacteriales</taxon>
        <taxon>Corynebacteriaceae</taxon>
        <taxon>Corynebacterium</taxon>
    </lineage>
</organism>
<evidence type="ECO:0000313" key="4">
    <source>
        <dbReference type="EMBL" id="BAC17761.1"/>
    </source>
</evidence>
<sequence>MSAEHVTETALLKFERGTMTNDPLGNLTDVLENREPLPNVEPDPEYLMATEQESNPSSFRRALVVLITDHPDAVAQEKGCLVTELLVETGFAVDAVVQVPSKKSQIRQAIETAVVGGADLVLTVGGVGVGPRDRAPEATRSILDQSVPGIAQALRSSALASGAVDASVSRGVSGISGSTLVVNLADSDEAIREGMTTVGPLVHHVVDQMQASVV</sequence>
<reference evidence="4 5" key="1">
    <citation type="journal article" date="2003" name="Genome Res.">
        <title>Comparative complete genome sequence analysis of the amino acid replacements responsible for the thermostability of Corynebacterium efficiens.</title>
        <authorList>
            <person name="Nishio Y."/>
            <person name="Nakamura Y."/>
            <person name="Kawarabayasi Y."/>
            <person name="Usuda Y."/>
            <person name="Kimura E."/>
            <person name="Sugimoto S."/>
            <person name="Matsui K."/>
            <person name="Yamagishi A."/>
            <person name="Kikuchi H."/>
            <person name="Ikeo K."/>
            <person name="Gojobori T."/>
        </authorList>
    </citation>
    <scope>NUCLEOTIDE SEQUENCE [LARGE SCALE GENOMIC DNA]</scope>
    <source>
        <strain evidence="5">DSM 44549 / YS-314 / AJ 12310 / JCM 11189 / NBRC 100395</strain>
    </source>
</reference>
<dbReference type="HOGENOM" id="CLU_077358_4_0_11"/>
<evidence type="ECO:0000259" key="3">
    <source>
        <dbReference type="SMART" id="SM00852"/>
    </source>
</evidence>
<dbReference type="AlphaFoldDB" id="Q8FR16"/>
<dbReference type="InterPro" id="IPR036425">
    <property type="entry name" value="MoaB/Mog-like_dom_sf"/>
</dbReference>
<dbReference type="SMART" id="SM00852">
    <property type="entry name" value="MoCF_biosynth"/>
    <property type="match status" value="1"/>
</dbReference>
<feature type="domain" description="MoaB/Mog" evidence="3">
    <location>
        <begin position="64"/>
        <end position="204"/>
    </location>
</feature>
<keyword evidence="5" id="KW-1185">Reference proteome</keyword>
<dbReference type="EMBL" id="BA000035">
    <property type="protein sequence ID" value="BAC17761.1"/>
    <property type="molecule type" value="Genomic_DNA"/>
</dbReference>
<dbReference type="KEGG" id="cef:CE0951"/>
<dbReference type="PANTHER" id="PTHR43764:SF1">
    <property type="entry name" value="MOLYBDOPTERIN MOLYBDOTRANSFERASE"/>
    <property type="match status" value="1"/>
</dbReference>
<dbReference type="GO" id="GO:0006777">
    <property type="term" value="P:Mo-molybdopterin cofactor biosynthetic process"/>
    <property type="evidence" value="ECO:0007669"/>
    <property type="project" value="UniProtKB-KW"/>
</dbReference>
<dbReference type="STRING" id="196164.gene:10741357"/>
<keyword evidence="2" id="KW-0501">Molybdenum cofactor biosynthesis</keyword>
<dbReference type="Pfam" id="PF00994">
    <property type="entry name" value="MoCF_biosynth"/>
    <property type="match status" value="1"/>
</dbReference>
<dbReference type="PANTHER" id="PTHR43764">
    <property type="entry name" value="MOLYBDENUM COFACTOR BIOSYNTHESIS"/>
    <property type="match status" value="1"/>
</dbReference>
<dbReference type="SUPFAM" id="SSF53218">
    <property type="entry name" value="Molybdenum cofactor biosynthesis proteins"/>
    <property type="match status" value="1"/>
</dbReference>